<protein>
    <submittedName>
        <fullName evidence="7">Long-chain-fatty-acid--CoA ligase</fullName>
    </submittedName>
</protein>
<comment type="caution">
    <text evidence="7">The sequence shown here is derived from an EMBL/GenBank/DDBJ whole genome shotgun (WGS) entry which is preliminary data.</text>
</comment>
<dbReference type="InterPro" id="IPR042099">
    <property type="entry name" value="ANL_N_sf"/>
</dbReference>
<accession>A0A158F7Z6</accession>
<evidence type="ECO:0000259" key="5">
    <source>
        <dbReference type="Pfam" id="PF00501"/>
    </source>
</evidence>
<dbReference type="InterPro" id="IPR020845">
    <property type="entry name" value="AMP-binding_CS"/>
</dbReference>
<evidence type="ECO:0000256" key="2">
    <source>
        <dbReference type="ARBA" id="ARBA00022598"/>
    </source>
</evidence>
<dbReference type="EMBL" id="FCON02000002">
    <property type="protein sequence ID" value="SAL15783.1"/>
    <property type="molecule type" value="Genomic_DNA"/>
</dbReference>
<reference evidence="7" key="1">
    <citation type="submission" date="2016-01" db="EMBL/GenBank/DDBJ databases">
        <authorList>
            <person name="Peeters C."/>
        </authorList>
    </citation>
    <scope>NUCLEOTIDE SEQUENCE [LARGE SCALE GENOMIC DNA]</scope>
    <source>
        <strain evidence="7">LMG 22940</strain>
    </source>
</reference>
<dbReference type="GO" id="GO:0006631">
    <property type="term" value="P:fatty acid metabolic process"/>
    <property type="evidence" value="ECO:0007669"/>
    <property type="project" value="UniProtKB-KW"/>
</dbReference>
<feature type="domain" description="AMP-binding enzyme C-terminal" evidence="6">
    <location>
        <begin position="455"/>
        <end position="529"/>
    </location>
</feature>
<dbReference type="SUPFAM" id="SSF56801">
    <property type="entry name" value="Acetyl-CoA synthetase-like"/>
    <property type="match status" value="1"/>
</dbReference>
<evidence type="ECO:0000256" key="3">
    <source>
        <dbReference type="ARBA" id="ARBA00022832"/>
    </source>
</evidence>
<dbReference type="Gene3D" id="3.40.50.12780">
    <property type="entry name" value="N-terminal domain of ligase-like"/>
    <property type="match status" value="1"/>
</dbReference>
<evidence type="ECO:0000259" key="6">
    <source>
        <dbReference type="Pfam" id="PF13193"/>
    </source>
</evidence>
<evidence type="ECO:0000313" key="7">
    <source>
        <dbReference type="EMBL" id="SAL15783.1"/>
    </source>
</evidence>
<organism evidence="7 8">
    <name type="scientific">Caballeronia choica</name>
    <dbReference type="NCBI Taxonomy" id="326476"/>
    <lineage>
        <taxon>Bacteria</taxon>
        <taxon>Pseudomonadati</taxon>
        <taxon>Pseudomonadota</taxon>
        <taxon>Betaproteobacteria</taxon>
        <taxon>Burkholderiales</taxon>
        <taxon>Burkholderiaceae</taxon>
        <taxon>Caballeronia</taxon>
    </lineage>
</organism>
<keyword evidence="8" id="KW-1185">Reference proteome</keyword>
<sequence length="553" mass="61239">MNGLMMQKKLLISSLIVHADRHHGDTQIVSRRVEGDIHRYTFRDCHRRARQMANALTSLGVKPSDRIGTLAWNGYRHLELYYGVSGMGAILHTINPRLHEDQVAYIANHAEDQYVFFDLTFLPLIKAVAGRCNTVKAFIAMTDQAHMPTDAGIDNLLCYEDLIEQSSSVYAWPVLDEDAASTLCYTSGTTGNPKGVLYSHRSSMLHTYAAALPDALNCSAREVILPVVPMFHVNAWGLPYIACMVGAKLVFPGPALDGKSLYELLEAEQVTLSAGVPTVWQGLLSHVEETGQSFSSMRRTIIGGAACTPAMLRKFQETYGVAVLHVWGMTELSPMGTICTMKARHVEMPQEKRYAVQSKQGRAVYGVDMKIVGADGMELPWDGATSGDLLVRGHSVVRDYFRSEGDSPLQIDHEGQEWFPTGDVATIDADGFMQITDRSKDVIKSGGEWIGSIDLENIAMAHPAVSQAACIAAKHAKWDERPLLIVVRKQQADLTREELLAFYEGKIAKWWTPDDVVFVDEIPLGATGKILKNQLRERFGDFLMQPAECQRVA</sequence>
<name>A0A158F7Z6_9BURK</name>
<feature type="domain" description="AMP-dependent synthetase/ligase" evidence="5">
    <location>
        <begin position="19"/>
        <end position="401"/>
    </location>
</feature>
<dbReference type="Gene3D" id="3.30.300.30">
    <property type="match status" value="1"/>
</dbReference>
<dbReference type="RefSeq" id="WP_087642657.1">
    <property type="nucleotide sequence ID" value="NZ_FCON02000002.1"/>
</dbReference>
<dbReference type="NCBIfam" id="NF004837">
    <property type="entry name" value="PRK06187.1"/>
    <property type="match status" value="1"/>
</dbReference>
<dbReference type="InterPro" id="IPR025110">
    <property type="entry name" value="AMP-bd_C"/>
</dbReference>
<keyword evidence="2 7" id="KW-0436">Ligase</keyword>
<dbReference type="InterPro" id="IPR045851">
    <property type="entry name" value="AMP-bd_C_sf"/>
</dbReference>
<comment type="similarity">
    <text evidence="1">Belongs to the ATP-dependent AMP-binding enzyme family.</text>
</comment>
<gene>
    <name evidence="7" type="ORF">AWB68_00382</name>
</gene>
<dbReference type="OrthoDB" id="9766486at2"/>
<evidence type="ECO:0000313" key="8">
    <source>
        <dbReference type="Proteomes" id="UP000054770"/>
    </source>
</evidence>
<evidence type="ECO:0000256" key="1">
    <source>
        <dbReference type="ARBA" id="ARBA00006432"/>
    </source>
</evidence>
<evidence type="ECO:0000256" key="4">
    <source>
        <dbReference type="ARBA" id="ARBA00023098"/>
    </source>
</evidence>
<dbReference type="CDD" id="cd12119">
    <property type="entry name" value="ttLC_FACS_AlkK_like"/>
    <property type="match status" value="1"/>
</dbReference>
<dbReference type="GO" id="GO:0016874">
    <property type="term" value="F:ligase activity"/>
    <property type="evidence" value="ECO:0007669"/>
    <property type="project" value="UniProtKB-KW"/>
</dbReference>
<proteinExistence type="inferred from homology"/>
<keyword evidence="3" id="KW-0276">Fatty acid metabolism</keyword>
<keyword evidence="4" id="KW-0443">Lipid metabolism</keyword>
<dbReference type="Proteomes" id="UP000054770">
    <property type="component" value="Unassembled WGS sequence"/>
</dbReference>
<dbReference type="FunFam" id="3.30.300.30:FF:000008">
    <property type="entry name" value="2,3-dihydroxybenzoate-AMP ligase"/>
    <property type="match status" value="1"/>
</dbReference>
<dbReference type="NCBIfam" id="NF005426">
    <property type="entry name" value="PRK07008.1"/>
    <property type="match status" value="1"/>
</dbReference>
<dbReference type="PROSITE" id="PS00455">
    <property type="entry name" value="AMP_BINDING"/>
    <property type="match status" value="1"/>
</dbReference>
<dbReference type="Pfam" id="PF00501">
    <property type="entry name" value="AMP-binding"/>
    <property type="match status" value="1"/>
</dbReference>
<dbReference type="Pfam" id="PF13193">
    <property type="entry name" value="AMP-binding_C"/>
    <property type="match status" value="1"/>
</dbReference>
<dbReference type="InterPro" id="IPR000873">
    <property type="entry name" value="AMP-dep_synth/lig_dom"/>
</dbReference>
<dbReference type="PANTHER" id="PTHR43859">
    <property type="entry name" value="ACYL-ACTIVATING ENZYME"/>
    <property type="match status" value="1"/>
</dbReference>
<dbReference type="PANTHER" id="PTHR43859:SF4">
    <property type="entry name" value="BUTANOATE--COA LIGASE AAE1-RELATED"/>
    <property type="match status" value="1"/>
</dbReference>
<dbReference type="AlphaFoldDB" id="A0A158F7Z6"/>